<evidence type="ECO:0000256" key="6">
    <source>
        <dbReference type="ARBA" id="ARBA00023136"/>
    </source>
</evidence>
<dbReference type="EMBL" id="UINC01002779">
    <property type="protein sequence ID" value="SVA00218.1"/>
    <property type="molecule type" value="Genomic_DNA"/>
</dbReference>
<evidence type="ECO:0000256" key="1">
    <source>
        <dbReference type="ARBA" id="ARBA00004651"/>
    </source>
</evidence>
<feature type="transmembrane region" description="Helical" evidence="7">
    <location>
        <begin position="226"/>
        <end position="247"/>
    </location>
</feature>
<gene>
    <name evidence="9" type="ORF">METZ01_LOCUS53072</name>
</gene>
<dbReference type="InterPro" id="IPR000515">
    <property type="entry name" value="MetI-like"/>
</dbReference>
<keyword evidence="2" id="KW-0813">Transport</keyword>
<accession>A0A381SA85</accession>
<sequence>MNFFLKKILIVIPTLYVAWTVVFVTLNIIPGDPVNLMLGGRPASDEVRENVRHNLGLDKPVGERYVSFLINATKGDLGKSYLTRQPVTKMIKDNMMPTIQLSLGGLIFGVFFGVLLGIIAGSRPNSLGDTCAMVVALCGISLPSFWIGMLLIFIFGTTLGWVPIVGEGFVALILPSISVGLFFAGGMARLTRSSLIDVLNQDYIRTARSKGISKYKIIFKHALRNAMIPPVTLLGIQFGLLITGAVITEEVFARPGLGQLLLQAILAKDIPLVQALIVYMTAVYIFLNLVVDFTYGIIDPRIRLERKAI</sequence>
<reference evidence="9" key="1">
    <citation type="submission" date="2018-05" db="EMBL/GenBank/DDBJ databases">
        <authorList>
            <person name="Lanie J.A."/>
            <person name="Ng W.-L."/>
            <person name="Kazmierczak K.M."/>
            <person name="Andrzejewski T.M."/>
            <person name="Davidsen T.M."/>
            <person name="Wayne K.J."/>
            <person name="Tettelin H."/>
            <person name="Glass J.I."/>
            <person name="Rusch D."/>
            <person name="Podicherti R."/>
            <person name="Tsui H.-C.T."/>
            <person name="Winkler M.E."/>
        </authorList>
    </citation>
    <scope>NUCLEOTIDE SEQUENCE</scope>
</reference>
<dbReference type="Pfam" id="PF19300">
    <property type="entry name" value="BPD_transp_1_N"/>
    <property type="match status" value="1"/>
</dbReference>
<evidence type="ECO:0000256" key="3">
    <source>
        <dbReference type="ARBA" id="ARBA00022475"/>
    </source>
</evidence>
<evidence type="ECO:0000256" key="7">
    <source>
        <dbReference type="SAM" id="Phobius"/>
    </source>
</evidence>
<dbReference type="Gene3D" id="1.10.3720.10">
    <property type="entry name" value="MetI-like"/>
    <property type="match status" value="1"/>
</dbReference>
<organism evidence="9">
    <name type="scientific">marine metagenome</name>
    <dbReference type="NCBI Taxonomy" id="408172"/>
    <lineage>
        <taxon>unclassified sequences</taxon>
        <taxon>metagenomes</taxon>
        <taxon>ecological metagenomes</taxon>
    </lineage>
</organism>
<name>A0A381SA85_9ZZZZ</name>
<dbReference type="AlphaFoldDB" id="A0A381SA85"/>
<evidence type="ECO:0000259" key="8">
    <source>
        <dbReference type="PROSITE" id="PS50928"/>
    </source>
</evidence>
<evidence type="ECO:0000313" key="9">
    <source>
        <dbReference type="EMBL" id="SVA00218.1"/>
    </source>
</evidence>
<keyword evidence="4 7" id="KW-0812">Transmembrane</keyword>
<keyword evidence="5 7" id="KW-1133">Transmembrane helix</keyword>
<dbReference type="Pfam" id="PF00528">
    <property type="entry name" value="BPD_transp_1"/>
    <property type="match status" value="1"/>
</dbReference>
<dbReference type="InterPro" id="IPR045621">
    <property type="entry name" value="BPD_transp_1_N"/>
</dbReference>
<feature type="transmembrane region" description="Helical" evidence="7">
    <location>
        <begin position="7"/>
        <end position="29"/>
    </location>
</feature>
<dbReference type="InterPro" id="IPR035906">
    <property type="entry name" value="MetI-like_sf"/>
</dbReference>
<dbReference type="GO" id="GO:0055085">
    <property type="term" value="P:transmembrane transport"/>
    <property type="evidence" value="ECO:0007669"/>
    <property type="project" value="InterPro"/>
</dbReference>
<protein>
    <recommendedName>
        <fullName evidence="8">ABC transmembrane type-1 domain-containing protein</fullName>
    </recommendedName>
</protein>
<feature type="transmembrane region" description="Helical" evidence="7">
    <location>
        <begin position="276"/>
        <end position="298"/>
    </location>
</feature>
<evidence type="ECO:0000256" key="5">
    <source>
        <dbReference type="ARBA" id="ARBA00022989"/>
    </source>
</evidence>
<dbReference type="PROSITE" id="PS50928">
    <property type="entry name" value="ABC_TM1"/>
    <property type="match status" value="1"/>
</dbReference>
<keyword evidence="3" id="KW-1003">Cell membrane</keyword>
<proteinExistence type="predicted"/>
<dbReference type="SUPFAM" id="SSF161098">
    <property type="entry name" value="MetI-like"/>
    <property type="match status" value="1"/>
</dbReference>
<comment type="subcellular location">
    <subcellularLocation>
        <location evidence="1">Cell membrane</location>
        <topology evidence="1">Multi-pass membrane protein</topology>
    </subcellularLocation>
</comment>
<keyword evidence="6 7" id="KW-0472">Membrane</keyword>
<dbReference type="GO" id="GO:0005886">
    <property type="term" value="C:plasma membrane"/>
    <property type="evidence" value="ECO:0007669"/>
    <property type="project" value="UniProtKB-SubCell"/>
</dbReference>
<evidence type="ECO:0000256" key="2">
    <source>
        <dbReference type="ARBA" id="ARBA00022448"/>
    </source>
</evidence>
<feature type="transmembrane region" description="Helical" evidence="7">
    <location>
        <begin position="132"/>
        <end position="155"/>
    </location>
</feature>
<feature type="domain" description="ABC transmembrane type-1" evidence="8">
    <location>
        <begin position="95"/>
        <end position="291"/>
    </location>
</feature>
<evidence type="ECO:0000256" key="4">
    <source>
        <dbReference type="ARBA" id="ARBA00022692"/>
    </source>
</evidence>
<feature type="transmembrane region" description="Helical" evidence="7">
    <location>
        <begin position="161"/>
        <end position="184"/>
    </location>
</feature>
<dbReference type="PANTHER" id="PTHR43163">
    <property type="entry name" value="DIPEPTIDE TRANSPORT SYSTEM PERMEASE PROTEIN DPPB-RELATED"/>
    <property type="match status" value="1"/>
</dbReference>
<feature type="transmembrane region" description="Helical" evidence="7">
    <location>
        <begin position="99"/>
        <end position="120"/>
    </location>
</feature>
<dbReference type="PANTHER" id="PTHR43163:SF6">
    <property type="entry name" value="DIPEPTIDE TRANSPORT SYSTEM PERMEASE PROTEIN DPPB-RELATED"/>
    <property type="match status" value="1"/>
</dbReference>
<dbReference type="CDD" id="cd06261">
    <property type="entry name" value="TM_PBP2"/>
    <property type="match status" value="1"/>
</dbReference>